<sequence>MRAAGSTFDHTLTAVGDIVGLSGYHHWRDKCKQFDQKYLSKLLMRKSVYRKGELWGAY</sequence>
<keyword evidence="2" id="KW-1185">Reference proteome</keyword>
<dbReference type="EMBL" id="JAFIRN010000005">
    <property type="protein sequence ID" value="KAG5848731.1"/>
    <property type="molecule type" value="Genomic_DNA"/>
</dbReference>
<gene>
    <name evidence="1" type="ORF">ANANG_G00102490</name>
</gene>
<organism evidence="1 2">
    <name type="scientific">Anguilla anguilla</name>
    <name type="common">European freshwater eel</name>
    <name type="synonym">Muraena anguilla</name>
    <dbReference type="NCBI Taxonomy" id="7936"/>
    <lineage>
        <taxon>Eukaryota</taxon>
        <taxon>Metazoa</taxon>
        <taxon>Chordata</taxon>
        <taxon>Craniata</taxon>
        <taxon>Vertebrata</taxon>
        <taxon>Euteleostomi</taxon>
        <taxon>Actinopterygii</taxon>
        <taxon>Neopterygii</taxon>
        <taxon>Teleostei</taxon>
        <taxon>Anguilliformes</taxon>
        <taxon>Anguillidae</taxon>
        <taxon>Anguilla</taxon>
    </lineage>
</organism>
<comment type="caution">
    <text evidence="1">The sequence shown here is derived from an EMBL/GenBank/DDBJ whole genome shotgun (WGS) entry which is preliminary data.</text>
</comment>
<dbReference type="AlphaFoldDB" id="A0A9D3MGW2"/>
<accession>A0A9D3MGW2</accession>
<evidence type="ECO:0000313" key="2">
    <source>
        <dbReference type="Proteomes" id="UP001044222"/>
    </source>
</evidence>
<evidence type="ECO:0000313" key="1">
    <source>
        <dbReference type="EMBL" id="KAG5848731.1"/>
    </source>
</evidence>
<dbReference type="Proteomes" id="UP001044222">
    <property type="component" value="Unassembled WGS sequence"/>
</dbReference>
<protein>
    <submittedName>
        <fullName evidence="1">Uncharacterized protein</fullName>
    </submittedName>
</protein>
<proteinExistence type="predicted"/>
<name>A0A9D3MGW2_ANGAN</name>
<reference evidence="1" key="1">
    <citation type="submission" date="2021-01" db="EMBL/GenBank/DDBJ databases">
        <title>A chromosome-scale assembly of European eel, Anguilla anguilla.</title>
        <authorList>
            <person name="Henkel C."/>
            <person name="Jong-Raadsen S.A."/>
            <person name="Dufour S."/>
            <person name="Weltzien F.-A."/>
            <person name="Palstra A.P."/>
            <person name="Pelster B."/>
            <person name="Spaink H.P."/>
            <person name="Van Den Thillart G.E."/>
            <person name="Jansen H."/>
            <person name="Zahm M."/>
            <person name="Klopp C."/>
            <person name="Cedric C."/>
            <person name="Louis A."/>
            <person name="Berthelot C."/>
            <person name="Parey E."/>
            <person name="Roest Crollius H."/>
            <person name="Montfort J."/>
            <person name="Robinson-Rechavi M."/>
            <person name="Bucao C."/>
            <person name="Bouchez O."/>
            <person name="Gislard M."/>
            <person name="Lluch J."/>
            <person name="Milhes M."/>
            <person name="Lampietro C."/>
            <person name="Lopez Roques C."/>
            <person name="Donnadieu C."/>
            <person name="Braasch I."/>
            <person name="Desvignes T."/>
            <person name="Postlethwait J."/>
            <person name="Bobe J."/>
            <person name="Guiguen Y."/>
            <person name="Dirks R."/>
        </authorList>
    </citation>
    <scope>NUCLEOTIDE SEQUENCE</scope>
    <source>
        <strain evidence="1">Tag_6206</strain>
        <tissue evidence="1">Liver</tissue>
    </source>
</reference>